<keyword evidence="2" id="KW-0853">WD repeat</keyword>
<dbReference type="GO" id="GO:0007029">
    <property type="term" value="P:endoplasmic reticulum organization"/>
    <property type="evidence" value="ECO:0007669"/>
    <property type="project" value="TreeGrafter"/>
</dbReference>
<feature type="domain" description="SRA1/Sec31" evidence="6">
    <location>
        <begin position="6"/>
        <end position="142"/>
    </location>
</feature>
<evidence type="ECO:0000256" key="3">
    <source>
        <dbReference type="ARBA" id="ARBA00022737"/>
    </source>
</evidence>
<dbReference type="InterPro" id="IPR040251">
    <property type="entry name" value="SEC31-like"/>
</dbReference>
<dbReference type="GO" id="GO:0030127">
    <property type="term" value="C:COPII vesicle coat"/>
    <property type="evidence" value="ECO:0007669"/>
    <property type="project" value="TreeGrafter"/>
</dbReference>
<evidence type="ECO:0000256" key="2">
    <source>
        <dbReference type="ARBA" id="ARBA00022574"/>
    </source>
</evidence>
<dbReference type="InterPro" id="IPR009917">
    <property type="entry name" value="SRA1/Sec31"/>
</dbReference>
<protein>
    <recommendedName>
        <fullName evidence="6">SRA1/Sec31 domain-containing protein</fullName>
    </recommendedName>
</protein>
<dbReference type="GO" id="GO:0070971">
    <property type="term" value="C:endoplasmic reticulum exit site"/>
    <property type="evidence" value="ECO:0007669"/>
    <property type="project" value="TreeGrafter"/>
</dbReference>
<dbReference type="Pfam" id="PF07304">
    <property type="entry name" value="SRA1"/>
    <property type="match status" value="1"/>
</dbReference>
<reference evidence="7" key="1">
    <citation type="submission" date="2021-01" db="EMBL/GenBank/DDBJ databases">
        <title>Metabolic potential, ecology and presence of endohyphal bacteria is reflected in genomic diversity of Mucoromycotina.</title>
        <authorList>
            <person name="Muszewska A."/>
            <person name="Okrasinska A."/>
            <person name="Steczkiewicz K."/>
            <person name="Drgas O."/>
            <person name="Orlowska M."/>
            <person name="Perlinska-Lenart U."/>
            <person name="Aleksandrzak-Piekarczyk T."/>
            <person name="Szatraj K."/>
            <person name="Zielenkiewicz U."/>
            <person name="Pilsyk S."/>
            <person name="Malc E."/>
            <person name="Mieczkowski P."/>
            <person name="Kruszewska J.S."/>
            <person name="Biernat P."/>
            <person name="Pawlowska J."/>
        </authorList>
    </citation>
    <scope>NUCLEOTIDE SEQUENCE</scope>
    <source>
        <strain evidence="7">WA0000018081</strain>
    </source>
</reference>
<keyword evidence="1" id="KW-0813">Transport</keyword>
<dbReference type="PANTHER" id="PTHR13923:SF11">
    <property type="entry name" value="SECRETORY 31, ISOFORM D"/>
    <property type="match status" value="1"/>
</dbReference>
<gene>
    <name evidence="7" type="ORF">INT48_004058</name>
</gene>
<comment type="caution">
    <text evidence="7">The sequence shown here is derived from an EMBL/GenBank/DDBJ whole genome shotgun (WGS) entry which is preliminary data.</text>
</comment>
<evidence type="ECO:0000259" key="6">
    <source>
        <dbReference type="Pfam" id="PF07304"/>
    </source>
</evidence>
<comment type="subcellular location">
    <subcellularLocation>
        <location evidence="5">Endomembrane system</location>
        <topology evidence="5">Peripheral membrane protein</topology>
        <orientation evidence="5">Cytoplasmic side</orientation>
    </subcellularLocation>
</comment>
<sequence>MRADTPPPTSSSPSDFRTAVIENHWNDPPKKIFHKSTDHLDDTSNVQDIANIISTSLTQCKSTFTTGPQKRIVDDTTRRIEALLKQLENNELSDEVVRSLHNLSQALESKEYTKALTVQTKLMTTEYDKHGNWITGLKRLIDLTGKASA</sequence>
<dbReference type="GO" id="GO:0005198">
    <property type="term" value="F:structural molecule activity"/>
    <property type="evidence" value="ECO:0007669"/>
    <property type="project" value="TreeGrafter"/>
</dbReference>
<dbReference type="GO" id="GO:0090110">
    <property type="term" value="P:COPII-coated vesicle cargo loading"/>
    <property type="evidence" value="ECO:0007669"/>
    <property type="project" value="TreeGrafter"/>
</dbReference>
<proteinExistence type="predicted"/>
<accession>A0A8H7SJT8</accession>
<keyword evidence="3" id="KW-0677">Repeat</keyword>
<name>A0A8H7SJT8_9FUNG</name>
<dbReference type="SUPFAM" id="SSF47938">
    <property type="entry name" value="Functional domain of the splicing factor Prp18"/>
    <property type="match status" value="1"/>
</dbReference>
<keyword evidence="4" id="KW-0472">Membrane</keyword>
<evidence type="ECO:0000256" key="5">
    <source>
        <dbReference type="ARBA" id="ARBA00029433"/>
    </source>
</evidence>
<keyword evidence="8" id="KW-1185">Reference proteome</keyword>
<dbReference type="Proteomes" id="UP000613177">
    <property type="component" value="Unassembled WGS sequence"/>
</dbReference>
<organism evidence="7 8">
    <name type="scientific">Thamnidium elegans</name>
    <dbReference type="NCBI Taxonomy" id="101142"/>
    <lineage>
        <taxon>Eukaryota</taxon>
        <taxon>Fungi</taxon>
        <taxon>Fungi incertae sedis</taxon>
        <taxon>Mucoromycota</taxon>
        <taxon>Mucoromycotina</taxon>
        <taxon>Mucoromycetes</taxon>
        <taxon>Mucorales</taxon>
        <taxon>Mucorineae</taxon>
        <taxon>Mucoraceae</taxon>
        <taxon>Thamnidium</taxon>
    </lineage>
</organism>
<evidence type="ECO:0000313" key="7">
    <source>
        <dbReference type="EMBL" id="KAG2231779.1"/>
    </source>
</evidence>
<dbReference type="EMBL" id="JAEPRE010000136">
    <property type="protein sequence ID" value="KAG2231779.1"/>
    <property type="molecule type" value="Genomic_DNA"/>
</dbReference>
<dbReference type="Gene3D" id="1.20.940.10">
    <property type="entry name" value="Functional domain of the splicing factor Prp18"/>
    <property type="match status" value="1"/>
</dbReference>
<evidence type="ECO:0000256" key="1">
    <source>
        <dbReference type="ARBA" id="ARBA00022448"/>
    </source>
</evidence>
<evidence type="ECO:0000256" key="4">
    <source>
        <dbReference type="ARBA" id="ARBA00023136"/>
    </source>
</evidence>
<dbReference type="AlphaFoldDB" id="A0A8H7SJT8"/>
<dbReference type="PANTHER" id="PTHR13923">
    <property type="entry name" value="SEC31-RELATED PROTEIN"/>
    <property type="match status" value="1"/>
</dbReference>
<evidence type="ECO:0000313" key="8">
    <source>
        <dbReference type="Proteomes" id="UP000613177"/>
    </source>
</evidence>